<dbReference type="AlphaFoldDB" id="A0A151MNH3"/>
<feature type="transmembrane region" description="Helical" evidence="1">
    <location>
        <begin position="51"/>
        <end position="71"/>
    </location>
</feature>
<dbReference type="Proteomes" id="UP000050525">
    <property type="component" value="Unassembled WGS sequence"/>
</dbReference>
<dbReference type="EMBL" id="AKHW03005657">
    <property type="protein sequence ID" value="KYO26084.1"/>
    <property type="molecule type" value="Genomic_DNA"/>
</dbReference>
<name>A0A151MNH3_ALLMI</name>
<evidence type="ECO:0000313" key="2">
    <source>
        <dbReference type="EMBL" id="KYO26084.1"/>
    </source>
</evidence>
<keyword evidence="3" id="KW-1185">Reference proteome</keyword>
<evidence type="ECO:0000256" key="1">
    <source>
        <dbReference type="SAM" id="Phobius"/>
    </source>
</evidence>
<keyword evidence="1" id="KW-0812">Transmembrane</keyword>
<proteinExistence type="predicted"/>
<gene>
    <name evidence="2" type="ORF">Y1Q_0003841</name>
</gene>
<sequence length="77" mass="8596">MPTTAEKVGENHEVICGLETCLSEADKALSQRGRGYELHGVENIPQGPGVIIYYHGPVPLDYLYFAVRLFLSTRRMS</sequence>
<keyword evidence="1" id="KW-1133">Transmembrane helix</keyword>
<organism evidence="2 3">
    <name type="scientific">Alligator mississippiensis</name>
    <name type="common">American alligator</name>
    <dbReference type="NCBI Taxonomy" id="8496"/>
    <lineage>
        <taxon>Eukaryota</taxon>
        <taxon>Metazoa</taxon>
        <taxon>Chordata</taxon>
        <taxon>Craniata</taxon>
        <taxon>Vertebrata</taxon>
        <taxon>Euteleostomi</taxon>
        <taxon>Archelosauria</taxon>
        <taxon>Archosauria</taxon>
        <taxon>Crocodylia</taxon>
        <taxon>Alligatoridae</taxon>
        <taxon>Alligatorinae</taxon>
        <taxon>Alligator</taxon>
    </lineage>
</organism>
<accession>A0A151MNH3</accession>
<keyword evidence="1" id="KW-0472">Membrane</keyword>
<evidence type="ECO:0000313" key="3">
    <source>
        <dbReference type="Proteomes" id="UP000050525"/>
    </source>
</evidence>
<protein>
    <submittedName>
        <fullName evidence="2">Uncharacterized protein</fullName>
    </submittedName>
</protein>
<reference evidence="2 3" key="1">
    <citation type="journal article" date="2012" name="Genome Biol.">
        <title>Sequencing three crocodilian genomes to illuminate the evolution of archosaurs and amniotes.</title>
        <authorList>
            <person name="St John J.A."/>
            <person name="Braun E.L."/>
            <person name="Isberg S.R."/>
            <person name="Miles L.G."/>
            <person name="Chong A.Y."/>
            <person name="Gongora J."/>
            <person name="Dalzell P."/>
            <person name="Moran C."/>
            <person name="Bed'hom B."/>
            <person name="Abzhanov A."/>
            <person name="Burgess S.C."/>
            <person name="Cooksey A.M."/>
            <person name="Castoe T.A."/>
            <person name="Crawford N.G."/>
            <person name="Densmore L.D."/>
            <person name="Drew J.C."/>
            <person name="Edwards S.V."/>
            <person name="Faircloth B.C."/>
            <person name="Fujita M.K."/>
            <person name="Greenwold M.J."/>
            <person name="Hoffmann F.G."/>
            <person name="Howard J.M."/>
            <person name="Iguchi T."/>
            <person name="Janes D.E."/>
            <person name="Khan S.Y."/>
            <person name="Kohno S."/>
            <person name="de Koning A.J."/>
            <person name="Lance S.L."/>
            <person name="McCarthy F.M."/>
            <person name="McCormack J.E."/>
            <person name="Merchant M.E."/>
            <person name="Peterson D.G."/>
            <person name="Pollock D.D."/>
            <person name="Pourmand N."/>
            <person name="Raney B.J."/>
            <person name="Roessler K.A."/>
            <person name="Sanford J.R."/>
            <person name="Sawyer R.H."/>
            <person name="Schmidt C.J."/>
            <person name="Triplett E.W."/>
            <person name="Tuberville T.D."/>
            <person name="Venegas-Anaya M."/>
            <person name="Howard J.T."/>
            <person name="Jarvis E.D."/>
            <person name="Guillette L.J.Jr."/>
            <person name="Glenn T.C."/>
            <person name="Green R.E."/>
            <person name="Ray D.A."/>
        </authorList>
    </citation>
    <scope>NUCLEOTIDE SEQUENCE [LARGE SCALE GENOMIC DNA]</scope>
    <source>
        <strain evidence="2">KSC_2009_1</strain>
    </source>
</reference>
<comment type="caution">
    <text evidence="2">The sequence shown here is derived from an EMBL/GenBank/DDBJ whole genome shotgun (WGS) entry which is preliminary data.</text>
</comment>